<proteinExistence type="predicted"/>
<evidence type="ECO:0000256" key="1">
    <source>
        <dbReference type="SAM" id="Phobius"/>
    </source>
</evidence>
<feature type="transmembrane region" description="Helical" evidence="1">
    <location>
        <begin position="39"/>
        <end position="59"/>
    </location>
</feature>
<feature type="transmembrane region" description="Helical" evidence="1">
    <location>
        <begin position="6"/>
        <end position="27"/>
    </location>
</feature>
<keyword evidence="1" id="KW-0472">Membrane</keyword>
<name>A0A6C0F6Z4_9ZZZZ</name>
<keyword evidence="1" id="KW-0812">Transmembrane</keyword>
<reference evidence="2" key="1">
    <citation type="journal article" date="2020" name="Nature">
        <title>Giant virus diversity and host interactions through global metagenomics.</title>
        <authorList>
            <person name="Schulz F."/>
            <person name="Roux S."/>
            <person name="Paez-Espino D."/>
            <person name="Jungbluth S."/>
            <person name="Walsh D.A."/>
            <person name="Denef V.J."/>
            <person name="McMahon K.D."/>
            <person name="Konstantinidis K.T."/>
            <person name="Eloe-Fadrosh E.A."/>
            <person name="Kyrpides N.C."/>
            <person name="Woyke T."/>
        </authorList>
    </citation>
    <scope>NUCLEOTIDE SEQUENCE</scope>
    <source>
        <strain evidence="2">GVMAG-S-ERX555931-87</strain>
    </source>
</reference>
<protein>
    <submittedName>
        <fullName evidence="2">Uncharacterized protein</fullName>
    </submittedName>
</protein>
<dbReference type="AlphaFoldDB" id="A0A6C0F6Z4"/>
<sequence>MEEHMLFHTTLRNIGLFITLTFGCLTYRNTFSKDKLNSILSILPIIFLSISFVLNFNILKNKNDKFKRYKIIPQLILIIQITILLYILNMLRN</sequence>
<dbReference type="EMBL" id="MN738741">
    <property type="protein sequence ID" value="QHT36339.1"/>
    <property type="molecule type" value="Genomic_DNA"/>
</dbReference>
<keyword evidence="1" id="KW-1133">Transmembrane helix</keyword>
<accession>A0A6C0F6Z4</accession>
<evidence type="ECO:0000313" key="2">
    <source>
        <dbReference type="EMBL" id="QHT36339.1"/>
    </source>
</evidence>
<feature type="transmembrane region" description="Helical" evidence="1">
    <location>
        <begin position="71"/>
        <end position="91"/>
    </location>
</feature>
<organism evidence="2">
    <name type="scientific">viral metagenome</name>
    <dbReference type="NCBI Taxonomy" id="1070528"/>
    <lineage>
        <taxon>unclassified sequences</taxon>
        <taxon>metagenomes</taxon>
        <taxon>organismal metagenomes</taxon>
    </lineage>
</organism>